<dbReference type="GO" id="GO:0019843">
    <property type="term" value="F:rRNA binding"/>
    <property type="evidence" value="ECO:0007669"/>
    <property type="project" value="UniProtKB-KW"/>
</dbReference>
<dbReference type="Proteomes" id="UP000198597">
    <property type="component" value="Unassembled WGS sequence"/>
</dbReference>
<accession>A0A1H0VVT6</accession>
<keyword evidence="5 10" id="KW-0547">Nucleotide-binding</keyword>
<dbReference type="PROSITE" id="PS51721">
    <property type="entry name" value="G_CP"/>
    <property type="match status" value="1"/>
</dbReference>
<feature type="binding site" evidence="10">
    <location>
        <position position="282"/>
    </location>
    <ligand>
        <name>Zn(2+)</name>
        <dbReference type="ChEBI" id="CHEBI:29105"/>
    </ligand>
</feature>
<evidence type="ECO:0000313" key="14">
    <source>
        <dbReference type="Proteomes" id="UP000198597"/>
    </source>
</evidence>
<evidence type="ECO:0000259" key="11">
    <source>
        <dbReference type="PROSITE" id="PS50936"/>
    </source>
</evidence>
<feature type="binding site" evidence="10">
    <location>
        <position position="287"/>
    </location>
    <ligand>
        <name>Zn(2+)</name>
        <dbReference type="ChEBI" id="CHEBI:29105"/>
    </ligand>
</feature>
<evidence type="ECO:0000313" key="13">
    <source>
        <dbReference type="EMBL" id="SDP82463.1"/>
    </source>
</evidence>
<reference evidence="13 14" key="1">
    <citation type="submission" date="2016-10" db="EMBL/GenBank/DDBJ databases">
        <authorList>
            <person name="de Groot N.N."/>
        </authorList>
    </citation>
    <scope>NUCLEOTIDE SEQUENCE [LARGE SCALE GENOMIC DNA]</scope>
    <source>
        <strain evidence="13 14">DSM 12272</strain>
    </source>
</reference>
<sequence>MNKINLYNIGLTERFKQESTMYEESLYLARVSVQHKDLYKVITEYGELWAEVSGKFKFKAFGTESFPAVGDWVMVDRISDDSGNAILHHVLRRKSSFERTVAGNRSDIQIVATNIDIVFICMALNDDFNIRRLERYLSIAWDSMATPVIVLTKSDLCDDVQEKLLEVEKVAIGVDVSVTSSINEDGYDSIKSYIMENKTVAFIGSSGIGKSTIVNGLMNEEVLATGGLRNDGKGRHTTTYRQLVILPNGGVVIDTPGMRELQISSADFNKTFSDIENLALKCKFSDCNHESEPRCAVRAAIENGDIDEQRLENYRKLQKELKYQELKSSKLGKKKIY</sequence>
<evidence type="ECO:0000256" key="5">
    <source>
        <dbReference type="ARBA" id="ARBA00022741"/>
    </source>
</evidence>
<keyword evidence="3 10" id="KW-0479">Metal-binding</keyword>
<evidence type="ECO:0000259" key="12">
    <source>
        <dbReference type="PROSITE" id="PS51721"/>
    </source>
</evidence>
<keyword evidence="1 10" id="KW-0963">Cytoplasm</keyword>
<feature type="domain" description="EngC GTPase" evidence="11">
    <location>
        <begin position="113"/>
        <end position="259"/>
    </location>
</feature>
<dbReference type="InterPro" id="IPR027417">
    <property type="entry name" value="P-loop_NTPase"/>
</dbReference>
<feature type="binding site" evidence="10">
    <location>
        <position position="295"/>
    </location>
    <ligand>
        <name>Zn(2+)</name>
        <dbReference type="ChEBI" id="CHEBI:29105"/>
    </ligand>
</feature>
<dbReference type="GO" id="GO:0046872">
    <property type="term" value="F:metal ion binding"/>
    <property type="evidence" value="ECO:0007669"/>
    <property type="project" value="UniProtKB-KW"/>
</dbReference>
<dbReference type="SUPFAM" id="SSF52540">
    <property type="entry name" value="P-loop containing nucleoside triphosphate hydrolases"/>
    <property type="match status" value="1"/>
</dbReference>
<proteinExistence type="inferred from homology"/>
<feature type="binding site" evidence="10">
    <location>
        <begin position="152"/>
        <end position="155"/>
    </location>
    <ligand>
        <name>GTP</name>
        <dbReference type="ChEBI" id="CHEBI:37565"/>
    </ligand>
</feature>
<feature type="domain" description="CP-type G" evidence="12">
    <location>
        <begin position="105"/>
        <end position="261"/>
    </location>
</feature>
<dbReference type="PANTHER" id="PTHR32120:SF10">
    <property type="entry name" value="SMALL RIBOSOMAL SUBUNIT BIOGENESIS GTPASE RSGA"/>
    <property type="match status" value="1"/>
</dbReference>
<evidence type="ECO:0000256" key="4">
    <source>
        <dbReference type="ARBA" id="ARBA00022730"/>
    </source>
</evidence>
<comment type="cofactor">
    <cofactor evidence="10">
        <name>Zn(2+)</name>
        <dbReference type="ChEBI" id="CHEBI:29105"/>
    </cofactor>
    <text evidence="10">Binds 1 zinc ion per subunit.</text>
</comment>
<dbReference type="InterPro" id="IPR030378">
    <property type="entry name" value="G_CP_dom"/>
</dbReference>
<dbReference type="Gene3D" id="1.10.40.50">
    <property type="entry name" value="Probable gtpase engc, domain 3"/>
    <property type="match status" value="1"/>
</dbReference>
<keyword evidence="2 10" id="KW-0690">Ribosome biogenesis</keyword>
<dbReference type="CDD" id="cd01854">
    <property type="entry name" value="YjeQ_EngC"/>
    <property type="match status" value="1"/>
</dbReference>
<comment type="subcellular location">
    <subcellularLocation>
        <location evidence="10">Cytoplasm</location>
    </subcellularLocation>
</comment>
<protein>
    <recommendedName>
        <fullName evidence="10">Small ribosomal subunit biogenesis GTPase RsgA</fullName>
        <ecNumber evidence="10">3.6.1.-</ecNumber>
    </recommendedName>
</protein>
<evidence type="ECO:0000256" key="6">
    <source>
        <dbReference type="ARBA" id="ARBA00022801"/>
    </source>
</evidence>
<keyword evidence="9 10" id="KW-0342">GTP-binding</keyword>
<organism evidence="13 14">
    <name type="scientific">Clostridium gasigenes</name>
    <dbReference type="NCBI Taxonomy" id="94869"/>
    <lineage>
        <taxon>Bacteria</taxon>
        <taxon>Bacillati</taxon>
        <taxon>Bacillota</taxon>
        <taxon>Clostridia</taxon>
        <taxon>Eubacteriales</taxon>
        <taxon>Clostridiaceae</taxon>
        <taxon>Clostridium</taxon>
    </lineage>
</organism>
<dbReference type="PROSITE" id="PS50936">
    <property type="entry name" value="ENGC_GTPASE"/>
    <property type="match status" value="1"/>
</dbReference>
<dbReference type="EC" id="3.6.1.-" evidence="10"/>
<dbReference type="HAMAP" id="MF_01820">
    <property type="entry name" value="GTPase_RsgA"/>
    <property type="match status" value="1"/>
</dbReference>
<gene>
    <name evidence="10" type="primary">rsgA</name>
    <name evidence="13" type="ORF">SAMN04488529_12031</name>
</gene>
<name>A0A1H0VVT6_9CLOT</name>
<keyword evidence="6 10" id="KW-0378">Hydrolase</keyword>
<dbReference type="RefSeq" id="WP_089973364.1">
    <property type="nucleotide sequence ID" value="NZ_FNJM01000020.1"/>
</dbReference>
<evidence type="ECO:0000256" key="10">
    <source>
        <dbReference type="HAMAP-Rule" id="MF_01820"/>
    </source>
</evidence>
<dbReference type="NCBIfam" id="TIGR00157">
    <property type="entry name" value="ribosome small subunit-dependent GTPase A"/>
    <property type="match status" value="1"/>
</dbReference>
<dbReference type="InterPro" id="IPR010914">
    <property type="entry name" value="RsgA_GTPase_dom"/>
</dbReference>
<dbReference type="InterPro" id="IPR004881">
    <property type="entry name" value="Ribosome_biogen_GTPase_RsgA"/>
</dbReference>
<keyword evidence="7 10" id="KW-0862">Zinc</keyword>
<dbReference type="OrthoDB" id="9809485at2"/>
<dbReference type="AlphaFoldDB" id="A0A1H0VVT6"/>
<dbReference type="GO" id="GO:0042274">
    <property type="term" value="P:ribosomal small subunit biogenesis"/>
    <property type="evidence" value="ECO:0007669"/>
    <property type="project" value="UniProtKB-UniRule"/>
</dbReference>
<evidence type="ECO:0000256" key="9">
    <source>
        <dbReference type="ARBA" id="ARBA00023134"/>
    </source>
</evidence>
<dbReference type="EMBL" id="FNJM01000020">
    <property type="protein sequence ID" value="SDP82463.1"/>
    <property type="molecule type" value="Genomic_DNA"/>
</dbReference>
<evidence type="ECO:0000256" key="3">
    <source>
        <dbReference type="ARBA" id="ARBA00022723"/>
    </source>
</evidence>
<dbReference type="GO" id="GO:0005525">
    <property type="term" value="F:GTP binding"/>
    <property type="evidence" value="ECO:0007669"/>
    <property type="project" value="UniProtKB-UniRule"/>
</dbReference>
<dbReference type="Gene3D" id="3.40.50.300">
    <property type="entry name" value="P-loop containing nucleotide triphosphate hydrolases"/>
    <property type="match status" value="1"/>
</dbReference>
<keyword evidence="8 10" id="KW-0694">RNA-binding</keyword>
<dbReference type="STRING" id="94869.SAMN04488529_12031"/>
<evidence type="ECO:0000256" key="2">
    <source>
        <dbReference type="ARBA" id="ARBA00022517"/>
    </source>
</evidence>
<feature type="binding site" evidence="10">
    <location>
        <position position="289"/>
    </location>
    <ligand>
        <name>Zn(2+)</name>
        <dbReference type="ChEBI" id="CHEBI:29105"/>
    </ligand>
</feature>
<evidence type="ECO:0000256" key="8">
    <source>
        <dbReference type="ARBA" id="ARBA00022884"/>
    </source>
</evidence>
<evidence type="ECO:0000256" key="7">
    <source>
        <dbReference type="ARBA" id="ARBA00022833"/>
    </source>
</evidence>
<dbReference type="PANTHER" id="PTHR32120">
    <property type="entry name" value="SMALL RIBOSOMAL SUBUNIT BIOGENESIS GTPASE RSGA"/>
    <property type="match status" value="1"/>
</dbReference>
<dbReference type="GO" id="GO:0003924">
    <property type="term" value="F:GTPase activity"/>
    <property type="evidence" value="ECO:0007669"/>
    <property type="project" value="UniProtKB-UniRule"/>
</dbReference>
<keyword evidence="14" id="KW-1185">Reference proteome</keyword>
<dbReference type="Pfam" id="PF03193">
    <property type="entry name" value="RsgA_GTPase"/>
    <property type="match status" value="1"/>
</dbReference>
<evidence type="ECO:0000256" key="1">
    <source>
        <dbReference type="ARBA" id="ARBA00022490"/>
    </source>
</evidence>
<keyword evidence="4 10" id="KW-0699">rRNA-binding</keyword>
<comment type="similarity">
    <text evidence="10">Belongs to the TRAFAC class YlqF/YawG GTPase family. RsgA subfamily.</text>
</comment>
<feature type="binding site" evidence="10">
    <location>
        <begin position="204"/>
        <end position="212"/>
    </location>
    <ligand>
        <name>GTP</name>
        <dbReference type="ChEBI" id="CHEBI:37565"/>
    </ligand>
</feature>
<comment type="function">
    <text evidence="10">One of several proteins that assist in the late maturation steps of the functional core of the 30S ribosomal subunit. Helps release RbfA from mature subunits. May play a role in the assembly of ribosomal proteins into the subunit. Circularly permuted GTPase that catalyzes slow GTP hydrolysis, GTPase activity is stimulated by the 30S ribosomal subunit.</text>
</comment>
<dbReference type="GO" id="GO:0005737">
    <property type="term" value="C:cytoplasm"/>
    <property type="evidence" value="ECO:0007669"/>
    <property type="project" value="UniProtKB-SubCell"/>
</dbReference>
<comment type="subunit">
    <text evidence="10">Monomer. Associates with 30S ribosomal subunit, binds 16S rRNA.</text>
</comment>